<dbReference type="SUPFAM" id="SSF109993">
    <property type="entry name" value="VPS9 domain"/>
    <property type="match status" value="1"/>
</dbReference>
<sequence>MDRPRAPSADFEADLMDMDQNEVAYLGPPVIIQPTLQTLRKQDETQFVLQYREAKEMRPDVVAAVRTTANERRRRPLEQRDGGVFAALFTSLAPTEKHPYAQHADEVFLDMLSTPSTPPGPSTRRGSISPPTRENRVREHLQTLFQTLPGQRSLLVKPVQHSLCSILFEFAQIFHALYGAESPDVTTVGHASRDVVEFGQVLLQVLVFKYPPLRHNTASLDVATDVVEEALFVHLQPTLHGIFAATYSAADDALWRKLERLRSMPIGRFGVVPTFAVPCYDDAVVTLDALASARTPTSKVLVLAATCRAIDGCIKAHYAGTTSTAESNISITSDELPAVLAFVVARTATITRRLASYVALMDAFLPSRFATGEEAFGLASLHAAIAWFVSLKDLEQEALKHVALTAHVSRVSLRGTAAYTCYHYTISSPTTRWTIDRRYSECHRFKTTLLRAMRRVPANLAVHLAPLMALDFPKKHLFADHAKRIVVERKLKLKLFLYSCLEVRSNLYLHAVIYEQNADLVLKSRCVELIELLDAFLEIPPVAKEDQRKKSTTLLMLLQQDPRASSMSSWRPSFLDDGDCSICLCDLELDDGNAVTLRCGHVFHRECVLPWLARDYSCPLCRGSLH</sequence>
<dbReference type="InterPro" id="IPR053238">
    <property type="entry name" value="RING-H2_zinc_finger"/>
</dbReference>
<reference evidence="9 10" key="1">
    <citation type="journal article" date="2014" name="Genome Biol. Evol.">
        <title>The secreted proteins of Achlya hypogyna and Thraustotheca clavata identify the ancestral oomycete secretome and reveal gene acquisitions by horizontal gene transfer.</title>
        <authorList>
            <person name="Misner I."/>
            <person name="Blouin N."/>
            <person name="Leonard G."/>
            <person name="Richards T.A."/>
            <person name="Lane C.E."/>
        </authorList>
    </citation>
    <scope>NUCLEOTIDE SEQUENCE [LARGE SCALE GENOMIC DNA]</scope>
    <source>
        <strain evidence="9 10">ATCC 48635</strain>
    </source>
</reference>
<dbReference type="InterPro" id="IPR001841">
    <property type="entry name" value="Znf_RING"/>
</dbReference>
<dbReference type="InterPro" id="IPR003123">
    <property type="entry name" value="VPS9"/>
</dbReference>
<name>A0A1V9Z2V4_ACHHY</name>
<dbReference type="PANTHER" id="PTHR14155">
    <property type="entry name" value="RING FINGER DOMAIN-CONTAINING"/>
    <property type="match status" value="1"/>
</dbReference>
<evidence type="ECO:0000256" key="3">
    <source>
        <dbReference type="ARBA" id="ARBA00022833"/>
    </source>
</evidence>
<dbReference type="PANTHER" id="PTHR14155:SF627">
    <property type="entry name" value="OS06G0192800 PROTEIN"/>
    <property type="match status" value="1"/>
</dbReference>
<dbReference type="Pfam" id="PF00787">
    <property type="entry name" value="PX"/>
    <property type="match status" value="1"/>
</dbReference>
<feature type="region of interest" description="Disordered" evidence="5">
    <location>
        <begin position="111"/>
        <end position="134"/>
    </location>
</feature>
<dbReference type="SMART" id="SM00184">
    <property type="entry name" value="RING"/>
    <property type="match status" value="1"/>
</dbReference>
<dbReference type="Gene3D" id="3.30.1520.10">
    <property type="entry name" value="Phox-like domain"/>
    <property type="match status" value="1"/>
</dbReference>
<dbReference type="PROSITE" id="PS50089">
    <property type="entry name" value="ZF_RING_2"/>
    <property type="match status" value="1"/>
</dbReference>
<dbReference type="Pfam" id="PF02204">
    <property type="entry name" value="VPS9"/>
    <property type="match status" value="1"/>
</dbReference>
<dbReference type="InterPro" id="IPR001683">
    <property type="entry name" value="PX_dom"/>
</dbReference>
<dbReference type="InterPro" id="IPR037191">
    <property type="entry name" value="VPS9_dom_sf"/>
</dbReference>
<dbReference type="EMBL" id="JNBR01000466">
    <property type="protein sequence ID" value="OQR92336.1"/>
    <property type="molecule type" value="Genomic_DNA"/>
</dbReference>
<dbReference type="OrthoDB" id="21204at2759"/>
<protein>
    <recommendedName>
        <fullName evidence="11">RING-type domain-containing protein</fullName>
    </recommendedName>
</protein>
<evidence type="ECO:0000313" key="10">
    <source>
        <dbReference type="Proteomes" id="UP000243579"/>
    </source>
</evidence>
<evidence type="ECO:0000256" key="2">
    <source>
        <dbReference type="ARBA" id="ARBA00022771"/>
    </source>
</evidence>
<evidence type="ECO:0000259" key="6">
    <source>
        <dbReference type="PROSITE" id="PS50089"/>
    </source>
</evidence>
<keyword evidence="3" id="KW-0862">Zinc</keyword>
<evidence type="ECO:0000259" key="8">
    <source>
        <dbReference type="PROSITE" id="PS51205"/>
    </source>
</evidence>
<dbReference type="Pfam" id="PF13639">
    <property type="entry name" value="zf-RING_2"/>
    <property type="match status" value="1"/>
</dbReference>
<gene>
    <name evidence="9" type="ORF">ACHHYP_03824</name>
</gene>
<evidence type="ECO:0000256" key="4">
    <source>
        <dbReference type="PROSITE-ProRule" id="PRU00175"/>
    </source>
</evidence>
<dbReference type="InterPro" id="IPR036871">
    <property type="entry name" value="PX_dom_sf"/>
</dbReference>
<dbReference type="Gene3D" id="1.20.1050.80">
    <property type="entry name" value="VPS9 domain"/>
    <property type="match status" value="1"/>
</dbReference>
<dbReference type="CDD" id="cd16454">
    <property type="entry name" value="RING-H2_PA-TM-RING"/>
    <property type="match status" value="1"/>
</dbReference>
<evidence type="ECO:0000256" key="5">
    <source>
        <dbReference type="SAM" id="MobiDB-lite"/>
    </source>
</evidence>
<evidence type="ECO:0000313" key="9">
    <source>
        <dbReference type="EMBL" id="OQR92336.1"/>
    </source>
</evidence>
<dbReference type="AlphaFoldDB" id="A0A1V9Z2V4"/>
<dbReference type="GO" id="GO:0035091">
    <property type="term" value="F:phosphatidylinositol binding"/>
    <property type="evidence" value="ECO:0007669"/>
    <property type="project" value="InterPro"/>
</dbReference>
<keyword evidence="2 4" id="KW-0863">Zinc-finger</keyword>
<evidence type="ECO:0000256" key="1">
    <source>
        <dbReference type="ARBA" id="ARBA00022723"/>
    </source>
</evidence>
<keyword evidence="10" id="KW-1185">Reference proteome</keyword>
<accession>A0A1V9Z2V4</accession>
<dbReference type="Gene3D" id="3.30.40.10">
    <property type="entry name" value="Zinc/RING finger domain, C3HC4 (zinc finger)"/>
    <property type="match status" value="1"/>
</dbReference>
<proteinExistence type="predicted"/>
<dbReference type="STRING" id="1202772.A0A1V9Z2V4"/>
<evidence type="ECO:0008006" key="11">
    <source>
        <dbReference type="Google" id="ProtNLM"/>
    </source>
</evidence>
<organism evidence="9 10">
    <name type="scientific">Achlya hypogyna</name>
    <name type="common">Oomycete</name>
    <name type="synonym">Protoachlya hypogyna</name>
    <dbReference type="NCBI Taxonomy" id="1202772"/>
    <lineage>
        <taxon>Eukaryota</taxon>
        <taxon>Sar</taxon>
        <taxon>Stramenopiles</taxon>
        <taxon>Oomycota</taxon>
        <taxon>Saprolegniomycetes</taxon>
        <taxon>Saprolegniales</taxon>
        <taxon>Achlyaceae</taxon>
        <taxon>Achlya</taxon>
    </lineage>
</organism>
<dbReference type="SUPFAM" id="SSF64268">
    <property type="entry name" value="PX domain"/>
    <property type="match status" value="1"/>
</dbReference>
<evidence type="ECO:0000259" key="7">
    <source>
        <dbReference type="PROSITE" id="PS50195"/>
    </source>
</evidence>
<dbReference type="PROSITE" id="PS51205">
    <property type="entry name" value="VPS9"/>
    <property type="match status" value="1"/>
</dbReference>
<feature type="domain" description="PX" evidence="7">
    <location>
        <begin position="402"/>
        <end position="543"/>
    </location>
</feature>
<keyword evidence="1" id="KW-0479">Metal-binding</keyword>
<dbReference type="PROSITE" id="PS50195">
    <property type="entry name" value="PX"/>
    <property type="match status" value="1"/>
</dbReference>
<dbReference type="GO" id="GO:0008270">
    <property type="term" value="F:zinc ion binding"/>
    <property type="evidence" value="ECO:0007669"/>
    <property type="project" value="UniProtKB-KW"/>
</dbReference>
<dbReference type="SUPFAM" id="SSF57850">
    <property type="entry name" value="RING/U-box"/>
    <property type="match status" value="1"/>
</dbReference>
<comment type="caution">
    <text evidence="9">The sequence shown here is derived from an EMBL/GenBank/DDBJ whole genome shotgun (WGS) entry which is preliminary data.</text>
</comment>
<feature type="domain" description="VPS9" evidence="8">
    <location>
        <begin position="248"/>
        <end position="397"/>
    </location>
</feature>
<feature type="domain" description="RING-type" evidence="6">
    <location>
        <begin position="580"/>
        <end position="622"/>
    </location>
</feature>
<dbReference type="Proteomes" id="UP000243579">
    <property type="component" value="Unassembled WGS sequence"/>
</dbReference>
<dbReference type="InterPro" id="IPR013083">
    <property type="entry name" value="Znf_RING/FYVE/PHD"/>
</dbReference>